<dbReference type="InterPro" id="IPR053924">
    <property type="entry name" value="RecX_HTH_2nd"/>
</dbReference>
<comment type="function">
    <text evidence="5">Modulates RecA activity.</text>
</comment>
<dbReference type="InterPro" id="IPR036388">
    <property type="entry name" value="WH-like_DNA-bd_sf"/>
</dbReference>
<sequence>MKPQKSLRARAMDILSRQEVSRLGLKRKLAPHAESEEELENVLNEFAERNWQSDLRYAEAYIRSKSRKHGSLRLKQALAQQGIDEETSRNLLPNRSSEKQAAIAVLRKKFKQPAADLKENKTGAFPRLSRIRCRYRSDGIETRLGRKLGRRLLTFLLESFCTAA</sequence>
<evidence type="ECO:0000313" key="7">
    <source>
        <dbReference type="EMBL" id="EEZ74966.1"/>
    </source>
</evidence>
<evidence type="ECO:0000256" key="2">
    <source>
        <dbReference type="ARBA" id="ARBA00009695"/>
    </source>
</evidence>
<feature type="domain" description="RecX second three-helical" evidence="6">
    <location>
        <begin position="53"/>
        <end position="87"/>
    </location>
</feature>
<evidence type="ECO:0000256" key="4">
    <source>
        <dbReference type="ARBA" id="ARBA00022490"/>
    </source>
</evidence>
<dbReference type="AlphaFoldDB" id="D0WBV4"/>
<protein>
    <recommendedName>
        <fullName evidence="3 5">Regulatory protein RecX</fullName>
    </recommendedName>
</protein>
<comment type="subcellular location">
    <subcellularLocation>
        <location evidence="1 5">Cytoplasm</location>
    </subcellularLocation>
</comment>
<comment type="similarity">
    <text evidence="2 5">Belongs to the RecX family.</text>
</comment>
<organism evidence="7 8">
    <name type="scientific">Neisseria lactamica ATCC 23970</name>
    <dbReference type="NCBI Taxonomy" id="546265"/>
    <lineage>
        <taxon>Bacteria</taxon>
        <taxon>Pseudomonadati</taxon>
        <taxon>Pseudomonadota</taxon>
        <taxon>Betaproteobacteria</taxon>
        <taxon>Neisseriales</taxon>
        <taxon>Neisseriaceae</taxon>
        <taxon>Neisseria</taxon>
    </lineage>
</organism>
<comment type="caution">
    <text evidence="7">The sequence shown here is derived from an EMBL/GenBank/DDBJ whole genome shotgun (WGS) entry which is preliminary data.</text>
</comment>
<keyword evidence="4 5" id="KW-0963">Cytoplasm</keyword>
<evidence type="ECO:0000313" key="8">
    <source>
        <dbReference type="Proteomes" id="UP000003843"/>
    </source>
</evidence>
<dbReference type="GO" id="GO:0005737">
    <property type="term" value="C:cytoplasm"/>
    <property type="evidence" value="ECO:0007669"/>
    <property type="project" value="UniProtKB-SubCell"/>
</dbReference>
<dbReference type="HAMAP" id="MF_01114">
    <property type="entry name" value="RecX"/>
    <property type="match status" value="1"/>
</dbReference>
<evidence type="ECO:0000256" key="1">
    <source>
        <dbReference type="ARBA" id="ARBA00004496"/>
    </source>
</evidence>
<reference evidence="7 8" key="1">
    <citation type="submission" date="2009-10" db="EMBL/GenBank/DDBJ databases">
        <authorList>
            <person name="Weinstock G."/>
            <person name="Sodergren E."/>
            <person name="Clifton S."/>
            <person name="Fulton L."/>
            <person name="Fulton B."/>
            <person name="Courtney L."/>
            <person name="Fronick C."/>
            <person name="Harrison M."/>
            <person name="Strong C."/>
            <person name="Farmer C."/>
            <person name="Delahaunty K."/>
            <person name="Markovic C."/>
            <person name="Hall O."/>
            <person name="Minx P."/>
            <person name="Tomlinson C."/>
            <person name="Mitreva M."/>
            <person name="Nelson J."/>
            <person name="Hou S."/>
            <person name="Wollam A."/>
            <person name="Pepin K.H."/>
            <person name="Johnson M."/>
            <person name="Bhonagiri V."/>
            <person name="Nash W.E."/>
            <person name="Warren W."/>
            <person name="Chinwalla A."/>
            <person name="Mardis E.R."/>
            <person name="Wilson R.K."/>
        </authorList>
    </citation>
    <scope>NUCLEOTIDE SEQUENCE [LARGE SCALE GENOMIC DNA]</scope>
    <source>
        <strain evidence="7 8">ATCC 23970</strain>
    </source>
</reference>
<evidence type="ECO:0000256" key="3">
    <source>
        <dbReference type="ARBA" id="ARBA00018111"/>
    </source>
</evidence>
<evidence type="ECO:0000256" key="5">
    <source>
        <dbReference type="HAMAP-Rule" id="MF_01114"/>
    </source>
</evidence>
<dbReference type="Pfam" id="PF02631">
    <property type="entry name" value="RecX_HTH2"/>
    <property type="match status" value="1"/>
</dbReference>
<dbReference type="GO" id="GO:0006282">
    <property type="term" value="P:regulation of DNA repair"/>
    <property type="evidence" value="ECO:0007669"/>
    <property type="project" value="UniProtKB-UniRule"/>
</dbReference>
<dbReference type="PANTHER" id="PTHR33602:SF1">
    <property type="entry name" value="REGULATORY PROTEIN RECX FAMILY PROTEIN"/>
    <property type="match status" value="1"/>
</dbReference>
<accession>D0WBV4</accession>
<dbReference type="PANTHER" id="PTHR33602">
    <property type="entry name" value="REGULATORY PROTEIN RECX FAMILY PROTEIN"/>
    <property type="match status" value="1"/>
</dbReference>
<dbReference type="NCBIfam" id="NF001055">
    <property type="entry name" value="PRK00117.2-5"/>
    <property type="match status" value="1"/>
</dbReference>
<dbReference type="Proteomes" id="UP000003843">
    <property type="component" value="Unassembled WGS sequence"/>
</dbReference>
<evidence type="ECO:0000259" key="6">
    <source>
        <dbReference type="Pfam" id="PF02631"/>
    </source>
</evidence>
<dbReference type="Gene3D" id="1.10.10.10">
    <property type="entry name" value="Winged helix-like DNA-binding domain superfamily/Winged helix DNA-binding domain"/>
    <property type="match status" value="2"/>
</dbReference>
<name>D0WBV4_NEILA</name>
<dbReference type="InterPro" id="IPR003783">
    <property type="entry name" value="Regulatory_RecX"/>
</dbReference>
<dbReference type="EMBL" id="ACEQ02000026">
    <property type="protein sequence ID" value="EEZ74966.1"/>
    <property type="molecule type" value="Genomic_DNA"/>
</dbReference>
<gene>
    <name evidence="5 7" type="primary">recX</name>
    <name evidence="7" type="ORF">NEILACOT_05031</name>
</gene>
<proteinExistence type="inferred from homology"/>